<feature type="transmembrane region" description="Helical" evidence="10">
    <location>
        <begin position="439"/>
        <end position="458"/>
    </location>
</feature>
<evidence type="ECO:0000259" key="12">
    <source>
        <dbReference type="PROSITE" id="PS50929"/>
    </source>
</evidence>
<feature type="transmembrane region" description="Helical" evidence="10">
    <location>
        <begin position="996"/>
        <end position="1020"/>
    </location>
</feature>
<feature type="domain" description="ABC transporter" evidence="11">
    <location>
        <begin position="1293"/>
        <end position="1526"/>
    </location>
</feature>
<evidence type="ECO:0000256" key="10">
    <source>
        <dbReference type="SAM" id="Phobius"/>
    </source>
</evidence>
<feature type="compositionally biased region" description="Acidic residues" evidence="9">
    <location>
        <begin position="650"/>
        <end position="661"/>
    </location>
</feature>
<dbReference type="PANTHER" id="PTHR24223:SF456">
    <property type="entry name" value="MULTIDRUG RESISTANCE-ASSOCIATED PROTEIN LETHAL(2)03659"/>
    <property type="match status" value="1"/>
</dbReference>
<dbReference type="FunFam" id="3.40.50.300:FF:000163">
    <property type="entry name" value="Multidrug resistance-associated protein member 4"/>
    <property type="match status" value="1"/>
</dbReference>
<keyword evidence="4 10" id="KW-0812">Transmembrane</keyword>
<dbReference type="InterPro" id="IPR011527">
    <property type="entry name" value="ABC1_TM_dom"/>
</dbReference>
<feature type="domain" description="ABC transmembrane type-1" evidence="12">
    <location>
        <begin position="1098"/>
        <end position="1242"/>
    </location>
</feature>
<keyword evidence="5" id="KW-0547">Nucleotide-binding</keyword>
<evidence type="ECO:0000256" key="9">
    <source>
        <dbReference type="SAM" id="MobiDB-lite"/>
    </source>
</evidence>
<feature type="region of interest" description="Disordered" evidence="9">
    <location>
        <begin position="620"/>
        <end position="678"/>
    </location>
</feature>
<feature type="transmembrane region" description="Helical" evidence="10">
    <location>
        <begin position="213"/>
        <end position="233"/>
    </location>
</feature>
<gene>
    <name evidence="13" type="ORF">HOLleu_27132</name>
</gene>
<feature type="transmembrane region" description="Helical" evidence="10">
    <location>
        <begin position="1070"/>
        <end position="1095"/>
    </location>
</feature>
<evidence type="ECO:0000256" key="1">
    <source>
        <dbReference type="ARBA" id="ARBA00004141"/>
    </source>
</evidence>
<dbReference type="GO" id="GO:0140359">
    <property type="term" value="F:ABC-type transporter activity"/>
    <property type="evidence" value="ECO:0007669"/>
    <property type="project" value="InterPro"/>
</dbReference>
<evidence type="ECO:0000259" key="11">
    <source>
        <dbReference type="PROSITE" id="PS50893"/>
    </source>
</evidence>
<accession>A0A9Q1BPV3</accession>
<dbReference type="InterPro" id="IPR003439">
    <property type="entry name" value="ABC_transporter-like_ATP-bd"/>
</dbReference>
<feature type="domain" description="ABC transmembrane type-1" evidence="12">
    <location>
        <begin position="109"/>
        <end position="360"/>
    </location>
</feature>
<dbReference type="InterPro" id="IPR003593">
    <property type="entry name" value="AAA+_ATPase"/>
</dbReference>
<keyword evidence="7 10" id="KW-1133">Transmembrane helix</keyword>
<comment type="subcellular location">
    <subcellularLocation>
        <location evidence="1">Membrane</location>
        <topology evidence="1">Multi-pass membrane protein</topology>
    </subcellularLocation>
</comment>
<feature type="transmembrane region" description="Helical" evidence="10">
    <location>
        <begin position="509"/>
        <end position="526"/>
    </location>
</feature>
<feature type="transmembrane region" description="Helical" evidence="10">
    <location>
        <begin position="135"/>
        <end position="161"/>
    </location>
</feature>
<evidence type="ECO:0000313" key="14">
    <source>
        <dbReference type="Proteomes" id="UP001152320"/>
    </source>
</evidence>
<evidence type="ECO:0000256" key="6">
    <source>
        <dbReference type="ARBA" id="ARBA00022840"/>
    </source>
</evidence>
<dbReference type="PROSITE" id="PS50929">
    <property type="entry name" value="ABC_TM1F"/>
    <property type="match status" value="2"/>
</dbReference>
<evidence type="ECO:0000256" key="3">
    <source>
        <dbReference type="ARBA" id="ARBA00022448"/>
    </source>
</evidence>
<dbReference type="Proteomes" id="UP001152320">
    <property type="component" value="Chromosome 13"/>
</dbReference>
<keyword evidence="14" id="KW-1185">Reference proteome</keyword>
<feature type="transmembrane region" description="Helical" evidence="10">
    <location>
        <begin position="320"/>
        <end position="341"/>
    </location>
</feature>
<evidence type="ECO:0000313" key="13">
    <source>
        <dbReference type="EMBL" id="KAJ8030662.1"/>
    </source>
</evidence>
<dbReference type="GO" id="GO:0005524">
    <property type="term" value="F:ATP binding"/>
    <property type="evidence" value="ECO:0007669"/>
    <property type="project" value="UniProtKB-KW"/>
</dbReference>
<dbReference type="SUPFAM" id="SSF90123">
    <property type="entry name" value="ABC transporter transmembrane region"/>
    <property type="match status" value="2"/>
</dbReference>
<dbReference type="SMART" id="SM00382">
    <property type="entry name" value="AAA"/>
    <property type="match status" value="2"/>
</dbReference>
<feature type="transmembrane region" description="Helical" evidence="10">
    <location>
        <begin position="532"/>
        <end position="557"/>
    </location>
</feature>
<feature type="compositionally biased region" description="Gly residues" evidence="9">
    <location>
        <begin position="956"/>
        <end position="967"/>
    </location>
</feature>
<dbReference type="Gene3D" id="1.20.1560.10">
    <property type="entry name" value="ABC transporter type 1, transmembrane domain"/>
    <property type="match status" value="2"/>
</dbReference>
<feature type="domain" description="ABC transporter" evidence="11">
    <location>
        <begin position="702"/>
        <end position="926"/>
    </location>
</feature>
<dbReference type="InterPro" id="IPR050173">
    <property type="entry name" value="ABC_transporter_C-like"/>
</dbReference>
<evidence type="ECO:0000256" key="7">
    <source>
        <dbReference type="ARBA" id="ARBA00022989"/>
    </source>
</evidence>
<comment type="similarity">
    <text evidence="2">Belongs to the ABC transporter superfamily. ABCC family. Conjugate transporter (TC 3.A.1.208) subfamily.</text>
</comment>
<feature type="transmembrane region" description="Helical" evidence="10">
    <location>
        <begin position="239"/>
        <end position="257"/>
    </location>
</feature>
<feature type="compositionally biased region" description="Basic and acidic residues" evidence="9">
    <location>
        <begin position="633"/>
        <end position="649"/>
    </location>
</feature>
<dbReference type="Pfam" id="PF00005">
    <property type="entry name" value="ABC_tran"/>
    <property type="match status" value="2"/>
</dbReference>
<dbReference type="FunFam" id="3.40.50.300:FF:001726">
    <property type="entry name" value="Multidrug resistance-associated protein 4"/>
    <property type="match status" value="1"/>
</dbReference>
<dbReference type="PROSITE" id="PS00211">
    <property type="entry name" value="ABC_TRANSPORTER_1"/>
    <property type="match status" value="2"/>
</dbReference>
<feature type="transmembrane region" description="Helical" evidence="10">
    <location>
        <begin position="1176"/>
        <end position="1195"/>
    </location>
</feature>
<feature type="transmembrane region" description="Helical" evidence="10">
    <location>
        <begin position="1216"/>
        <end position="1243"/>
    </location>
</feature>
<protein>
    <submittedName>
        <fullName evidence="13">Multidrug resistance-associated protein 4</fullName>
    </submittedName>
</protein>
<evidence type="ECO:0000256" key="8">
    <source>
        <dbReference type="ARBA" id="ARBA00023136"/>
    </source>
</evidence>
<evidence type="ECO:0000256" key="4">
    <source>
        <dbReference type="ARBA" id="ARBA00022692"/>
    </source>
</evidence>
<comment type="caution">
    <text evidence="13">The sequence shown here is derived from an EMBL/GenBank/DDBJ whole genome shotgun (WGS) entry which is preliminary data.</text>
</comment>
<proteinExistence type="inferred from homology"/>
<evidence type="ECO:0000256" key="5">
    <source>
        <dbReference type="ARBA" id="ARBA00022741"/>
    </source>
</evidence>
<dbReference type="GO" id="GO:0016887">
    <property type="term" value="F:ATP hydrolysis activity"/>
    <property type="evidence" value="ECO:0007669"/>
    <property type="project" value="InterPro"/>
</dbReference>
<feature type="region of interest" description="Disordered" evidence="9">
    <location>
        <begin position="928"/>
        <end position="982"/>
    </location>
</feature>
<keyword evidence="8 10" id="KW-0472">Membrane</keyword>
<keyword evidence="6" id="KW-0067">ATP-binding</keyword>
<sequence length="1561" mass="175925">MIKIEDDAQEKGKESPYKHASFFMKVYFCWLLPFLRYGYKNNLEQSDVYDILHHDTIQKHSVKLEKEWEKELKKQNQTGDSPSLGRALFRIYRLPMLTFGFISTIEECVFKVAQPVLLSILVQYFGNSPAITRQQAYLCAGGIGFCSIMLLTTHHFCWFVFSRTGMHMRISVTSLVYKKALKLSNTAFQKTTVGQIVNLLSNDVNRFDRVTLFLHYLWIAPIQIITMLAVLWYQMGPLSLVAISTLLLLIPVQAFMAKMFSNLRAKTAVLTDERVRIMNEIISANKVIKVHGWEKSFTEQVKEARRREVRMLLLANVYRSVVYMLFLANRPITTAVVFITYAFVVGTLSVPKLILTMLLVDIIGTVSGGYVSVAVQIIVETGVSLRRLKSTLYFRKETKTIRKTAALLSVMRSLARLSTTLISGATFLIIALLGHSLDLSSVFLIVPLVNVLSHNFVAKVIGITRNVSEFVVTLERVKGMYSNPLKHLPFPVIQKFQIYYKFKKELRPVFIACILQGVSNTLYYQFAIFMSGFIYVTAFLAEISVGVEWLFLVMVLTRNIKHSAFRMLPLAVRCTVEGNVAVRRLQQFLLLEEIETLPPAKQLDEAHSNQYGSRAYVVLKEEKGDESEEEGDGPEKMKLMEMSGEKEDQDKEEAQEDGNVTDDEKANETEKLLQKEEQLVPQESVRKVDEIETALADTTPAVKVENLSGSWKVDNSNGLVLDDISFSVQRGELLAIVGPVGCGKSSLLMALLEELPSKTGESYLDGKVAYASQQPWLFSGTFQQNIIFAEPFNKKNYWEAVSVCALNRDIANLPEGDLTLVGERGVQLSGGQKARVSLARAVYSDADIYLLDDPLSAVDTAVGRHLFDRCIKGTLRSKAVVLITHQLQYLNEVDKIIILKEGKVTAAGSYKELVDAGVDFAAIVSENESDSEKEEVQKEEDVDDKKPGGKGRRGRGGGGGGGGGGGASPEDMRPEAVKAGKVDKERKEIGTVGGRVYWKYLMAGTAVLPLLLFMVVNFTAQGFMVMSDWWLTNWAYIEEQCVEEFNETLCLSNTTYLQEFADIPAIGRSYFILVYAAFLSGLIIFGFLRTLWLFFIWRILNRFAKDIGFMDEHLPPTIADFNQICVQTLSAVIVVCIFNPLVIILVVPLGVLLVFTRSYYLASSRDIKRIEAVARSPVFTHLSASLQGLAIIRAYGAQHRFINDFHHHQDNHTKAWMMFLCVARWFGVMLDSIVTVFVIFVAMASVVSADCECLGFMLMTSTERVIEYGELEPEAPLETDHKPEPDWPKYGNITFEGVSLKYSEDSPIVLKGLHCSIRAKEKIGIVGRTGAGKSSLTAALLRLVEPSGLLKIDGEDVKDLGLHVLRRNIAYIPQDPVLFRGTLRRNLDPFSEYADDVIWETLKEVQLHSVIEAYPEKLEMHVVEEGKNYSVGQRQLLCLARAILRKNRILIIDEATANVDFETDQLIQATVREKFKECTVLTIAHRLNTIMDSDRVLVMEEGRIIEFDEPFILLQHKKGILTRMVNETGTQESARLWEVAKNEYKKRYSDDPYKLLEQETT</sequence>
<dbReference type="PANTHER" id="PTHR24223">
    <property type="entry name" value="ATP-BINDING CASSETTE SUB-FAMILY C"/>
    <property type="match status" value="1"/>
</dbReference>
<reference evidence="13" key="1">
    <citation type="submission" date="2021-10" db="EMBL/GenBank/DDBJ databases">
        <title>Tropical sea cucumber genome reveals ecological adaptation and Cuvierian tubules defense mechanism.</title>
        <authorList>
            <person name="Chen T."/>
        </authorList>
    </citation>
    <scope>NUCLEOTIDE SEQUENCE</scope>
    <source>
        <strain evidence="13">Nanhai2018</strain>
        <tissue evidence="13">Muscle</tissue>
    </source>
</reference>
<dbReference type="Pfam" id="PF00664">
    <property type="entry name" value="ABC_membrane"/>
    <property type="match status" value="2"/>
</dbReference>
<evidence type="ECO:0000256" key="2">
    <source>
        <dbReference type="ARBA" id="ARBA00009726"/>
    </source>
</evidence>
<dbReference type="EMBL" id="JAIZAY010000013">
    <property type="protein sequence ID" value="KAJ8030662.1"/>
    <property type="molecule type" value="Genomic_DNA"/>
</dbReference>
<name>A0A9Q1BPV3_HOLLE</name>
<feature type="compositionally biased region" description="Acidic residues" evidence="9">
    <location>
        <begin position="928"/>
        <end position="942"/>
    </location>
</feature>
<feature type="transmembrane region" description="Helical" evidence="10">
    <location>
        <begin position="413"/>
        <end position="433"/>
    </location>
</feature>
<dbReference type="InterPro" id="IPR017871">
    <property type="entry name" value="ABC_transporter-like_CS"/>
</dbReference>
<dbReference type="CDD" id="cd03250">
    <property type="entry name" value="ABCC_MRP_domain1"/>
    <property type="match status" value="1"/>
</dbReference>
<dbReference type="InterPro" id="IPR027417">
    <property type="entry name" value="P-loop_NTPase"/>
</dbReference>
<dbReference type="InterPro" id="IPR036640">
    <property type="entry name" value="ABC1_TM_sf"/>
</dbReference>
<feature type="transmembrane region" description="Helical" evidence="10">
    <location>
        <begin position="353"/>
        <end position="379"/>
    </location>
</feature>
<dbReference type="PROSITE" id="PS50893">
    <property type="entry name" value="ABC_TRANSPORTER_2"/>
    <property type="match status" value="2"/>
</dbReference>
<dbReference type="OrthoDB" id="6500128at2759"/>
<dbReference type="CDD" id="cd03244">
    <property type="entry name" value="ABCC_MRP_domain2"/>
    <property type="match status" value="1"/>
</dbReference>
<feature type="transmembrane region" description="Helical" evidence="10">
    <location>
        <begin position="1131"/>
        <end position="1156"/>
    </location>
</feature>
<feature type="compositionally biased region" description="Basic and acidic residues" evidence="9">
    <location>
        <begin position="662"/>
        <end position="678"/>
    </location>
</feature>
<keyword evidence="3" id="KW-0813">Transport</keyword>
<organism evidence="13 14">
    <name type="scientific">Holothuria leucospilota</name>
    <name type="common">Black long sea cucumber</name>
    <name type="synonym">Mertensiothuria leucospilota</name>
    <dbReference type="NCBI Taxonomy" id="206669"/>
    <lineage>
        <taxon>Eukaryota</taxon>
        <taxon>Metazoa</taxon>
        <taxon>Echinodermata</taxon>
        <taxon>Eleutherozoa</taxon>
        <taxon>Echinozoa</taxon>
        <taxon>Holothuroidea</taxon>
        <taxon>Aspidochirotacea</taxon>
        <taxon>Aspidochirotida</taxon>
        <taxon>Holothuriidae</taxon>
        <taxon>Holothuria</taxon>
    </lineage>
</organism>
<dbReference type="Gene3D" id="3.40.50.300">
    <property type="entry name" value="P-loop containing nucleotide triphosphate hydrolases"/>
    <property type="match status" value="2"/>
</dbReference>
<dbReference type="GO" id="GO:0016020">
    <property type="term" value="C:membrane"/>
    <property type="evidence" value="ECO:0007669"/>
    <property type="project" value="UniProtKB-SubCell"/>
</dbReference>
<feature type="compositionally biased region" description="Basic and acidic residues" evidence="9">
    <location>
        <begin position="970"/>
        <end position="982"/>
    </location>
</feature>
<dbReference type="FunFam" id="1.20.1560.10:FF:000026">
    <property type="entry name" value="Multidrug resistance-associated protein lethal(2)03659"/>
    <property type="match status" value="1"/>
</dbReference>
<dbReference type="SUPFAM" id="SSF52540">
    <property type="entry name" value="P-loop containing nucleoside triphosphate hydrolases"/>
    <property type="match status" value="2"/>
</dbReference>